<dbReference type="RefSeq" id="WP_212519283.1">
    <property type="nucleotide sequence ID" value="NZ_JAGSOH010000049.1"/>
</dbReference>
<feature type="transmembrane region" description="Helical" evidence="1">
    <location>
        <begin position="270"/>
        <end position="290"/>
    </location>
</feature>
<keyword evidence="1" id="KW-0812">Transmembrane</keyword>
<keyword evidence="3" id="KW-1185">Reference proteome</keyword>
<comment type="caution">
    <text evidence="2">The sequence shown here is derived from an EMBL/GenBank/DDBJ whole genome shotgun (WGS) entry which is preliminary data.</text>
</comment>
<accession>A0A941EFI9</accession>
<dbReference type="Proteomes" id="UP000676325">
    <property type="component" value="Unassembled WGS sequence"/>
</dbReference>
<feature type="transmembrane region" description="Helical" evidence="1">
    <location>
        <begin position="95"/>
        <end position="115"/>
    </location>
</feature>
<sequence length="325" mass="34756">MQAQAGIGSVGRRWPRRAGRARRIARAQAVDQAALARKVEDAYLRWYEHYDAGADERAAFRFLLRAAEACMGALVVLSALSTLLPSEDAVLRGGLRVSLVGLLAALVRLCAMCLAKRLGPRRIHELALASHASEPGAPAPQEAMLVLVAFALRAQRVCAEGAITPCTAELLVLAQSLRSCAARVLADYATAELRGRIPRSLLSARRHRNEKLAAHLLAQAATVLTADSTADLTRACAPAQDMLRAWAHGELNTYAQTLPESRRRGIVARVGARVPALALIAVGLAITAITRRLTGAGLPFLELGTVLAASLPTPLDTIRFLIPDR</sequence>
<keyword evidence="1" id="KW-1133">Transmembrane helix</keyword>
<gene>
    <name evidence="2" type="ORF">KDK95_17640</name>
</gene>
<evidence type="ECO:0000313" key="2">
    <source>
        <dbReference type="EMBL" id="MBR7828144.1"/>
    </source>
</evidence>
<dbReference type="AlphaFoldDB" id="A0A941EFI9"/>
<proteinExistence type="predicted"/>
<evidence type="ECO:0000256" key="1">
    <source>
        <dbReference type="SAM" id="Phobius"/>
    </source>
</evidence>
<dbReference type="EMBL" id="JAGSOH010000049">
    <property type="protein sequence ID" value="MBR7828144.1"/>
    <property type="molecule type" value="Genomic_DNA"/>
</dbReference>
<keyword evidence="1" id="KW-0472">Membrane</keyword>
<feature type="transmembrane region" description="Helical" evidence="1">
    <location>
        <begin position="62"/>
        <end position="83"/>
    </location>
</feature>
<organism evidence="2 3">
    <name type="scientific">Actinospica acidithermotolerans</name>
    <dbReference type="NCBI Taxonomy" id="2828514"/>
    <lineage>
        <taxon>Bacteria</taxon>
        <taxon>Bacillati</taxon>
        <taxon>Actinomycetota</taxon>
        <taxon>Actinomycetes</taxon>
        <taxon>Catenulisporales</taxon>
        <taxon>Actinospicaceae</taxon>
        <taxon>Actinospica</taxon>
    </lineage>
</organism>
<name>A0A941EFI9_9ACTN</name>
<reference evidence="2" key="1">
    <citation type="submission" date="2021-04" db="EMBL/GenBank/DDBJ databases">
        <title>Genome based classification of Actinospica acidithermotolerans sp. nov., an actinobacterium isolated from an Indonesian hot spring.</title>
        <authorList>
            <person name="Kusuma A.B."/>
            <person name="Putra K.E."/>
            <person name="Nafisah S."/>
            <person name="Loh J."/>
            <person name="Nouioui I."/>
            <person name="Goodfellow M."/>
        </authorList>
    </citation>
    <scope>NUCLEOTIDE SEQUENCE</scope>
    <source>
        <strain evidence="2">MGRD01-02</strain>
    </source>
</reference>
<evidence type="ECO:0000313" key="3">
    <source>
        <dbReference type="Proteomes" id="UP000676325"/>
    </source>
</evidence>
<protein>
    <submittedName>
        <fullName evidence="2">Uncharacterized protein</fullName>
    </submittedName>
</protein>